<protein>
    <submittedName>
        <fullName evidence="1">Uncharacterized protein</fullName>
    </submittedName>
</protein>
<gene>
    <name evidence="1" type="ordered locus">RPC_3934</name>
</gene>
<dbReference type="AlphaFoldDB" id="Q20ZH6"/>
<dbReference type="InterPro" id="IPR045941">
    <property type="entry name" value="DUF6361"/>
</dbReference>
<organism evidence="1">
    <name type="scientific">Rhodopseudomonas palustris (strain BisB18)</name>
    <dbReference type="NCBI Taxonomy" id="316056"/>
    <lineage>
        <taxon>Bacteria</taxon>
        <taxon>Pseudomonadati</taxon>
        <taxon>Pseudomonadota</taxon>
        <taxon>Alphaproteobacteria</taxon>
        <taxon>Hyphomicrobiales</taxon>
        <taxon>Nitrobacteraceae</taxon>
        <taxon>Rhodopseudomonas</taxon>
    </lineage>
</organism>
<dbReference type="Pfam" id="PF19888">
    <property type="entry name" value="DUF6361"/>
    <property type="match status" value="1"/>
</dbReference>
<dbReference type="OrthoDB" id="1825624at2"/>
<sequence>MSAFVWLDYSERDRRKMLDVVDLFKEHDTRDELGLGAIRDSFADQFFPGTSTIMTRARYFLLVAWTYQRLERQRVTSARIPERGRRAETDLIEAIEQSDDKEGNIGKYAKTTLKRLPSSVYWHGLNVWGIRTFAGAQSQYHRSLDRSYAQLHRHGGRVTERDAEHDDLIAPNWHAGLVLPPEAFPDECSLRLTRAEAQYLSERIRLSPQCAGTLLAELVARHHHHEDVAFVWQLPYLAEMPLKLREMLEHARNFSEITHGAPLLYNLILAEQERWDEGVEEYRERFAAWAQLVTGRSSILKAWKRNRFWELARAGNPRISAPTYDFSNAWWDRVLGTDPATLCDSQAVRALIRDRERKLKTDLARIGNPRARELWNGDSGSAQLEYRWLISQRLLGDIFKGLEASDA</sequence>
<proteinExistence type="predicted"/>
<evidence type="ECO:0000313" key="1">
    <source>
        <dbReference type="EMBL" id="ABD89460.1"/>
    </source>
</evidence>
<dbReference type="HOGENOM" id="CLU_703606_0_0_5"/>
<dbReference type="STRING" id="316056.RPC_3934"/>
<dbReference type="EMBL" id="CP000301">
    <property type="protein sequence ID" value="ABD89460.1"/>
    <property type="molecule type" value="Genomic_DNA"/>
</dbReference>
<accession>Q20ZH6</accession>
<dbReference type="KEGG" id="rpc:RPC_3934"/>
<name>Q20ZH6_RHOPB</name>
<dbReference type="eggNOG" id="ENOG502ZB6I">
    <property type="taxonomic scope" value="Bacteria"/>
</dbReference>
<dbReference type="RefSeq" id="WP_011474342.1">
    <property type="nucleotide sequence ID" value="NC_007925.1"/>
</dbReference>
<reference evidence="1" key="1">
    <citation type="submission" date="2006-03" db="EMBL/GenBank/DDBJ databases">
        <title>Complete sequence of Rhodopseudomonas palustris BisB18.</title>
        <authorList>
            <consortium name="US DOE Joint Genome Institute"/>
            <person name="Copeland A."/>
            <person name="Lucas S."/>
            <person name="Lapidus A."/>
            <person name="Barry K."/>
            <person name="Detter J.C."/>
            <person name="Glavina del Rio T."/>
            <person name="Hammon N."/>
            <person name="Israni S."/>
            <person name="Dalin E."/>
            <person name="Tice H."/>
            <person name="Pitluck S."/>
            <person name="Chain P."/>
            <person name="Malfatti S."/>
            <person name="Shin M."/>
            <person name="Vergez L."/>
            <person name="Schmutz J."/>
            <person name="Larimer F."/>
            <person name="Land M."/>
            <person name="Hauser L."/>
            <person name="Pelletier D.A."/>
            <person name="Kyrpides N."/>
            <person name="Anderson I."/>
            <person name="Oda Y."/>
            <person name="Harwood C.S."/>
            <person name="Richardson P."/>
        </authorList>
    </citation>
    <scope>NUCLEOTIDE SEQUENCE [LARGE SCALE GENOMIC DNA]</scope>
    <source>
        <strain evidence="1">BisB18</strain>
    </source>
</reference>